<protein>
    <submittedName>
        <fullName evidence="7">Putative NRAMP family protein</fullName>
    </submittedName>
</protein>
<sequence>MNTETSSTTSNQVPSFFHRSLPSLVFTLLISIAYADPGKLISTVEGGALFGFDLMTFMLIFNLAAILCHYISAKIGIVIGKDLAQVFYLGMTMETELAGNRSNLTRI</sequence>
<organism evidence="7 8">
    <name type="scientific">Lupinus albus</name>
    <name type="common">White lupine</name>
    <name type="synonym">Lupinus termis</name>
    <dbReference type="NCBI Taxonomy" id="3870"/>
    <lineage>
        <taxon>Eukaryota</taxon>
        <taxon>Viridiplantae</taxon>
        <taxon>Streptophyta</taxon>
        <taxon>Embryophyta</taxon>
        <taxon>Tracheophyta</taxon>
        <taxon>Spermatophyta</taxon>
        <taxon>Magnoliopsida</taxon>
        <taxon>eudicotyledons</taxon>
        <taxon>Gunneridae</taxon>
        <taxon>Pentapetalae</taxon>
        <taxon>rosids</taxon>
        <taxon>fabids</taxon>
        <taxon>Fabales</taxon>
        <taxon>Fabaceae</taxon>
        <taxon>Papilionoideae</taxon>
        <taxon>50 kb inversion clade</taxon>
        <taxon>genistoids sensu lato</taxon>
        <taxon>core genistoids</taxon>
        <taxon>Genisteae</taxon>
        <taxon>Lupinus</taxon>
    </lineage>
</organism>
<dbReference type="GO" id="GO:0015086">
    <property type="term" value="F:cadmium ion transmembrane transporter activity"/>
    <property type="evidence" value="ECO:0007669"/>
    <property type="project" value="TreeGrafter"/>
</dbReference>
<keyword evidence="4 6" id="KW-1133">Transmembrane helix</keyword>
<reference evidence="8" key="1">
    <citation type="journal article" date="2020" name="Nat. Commun.">
        <title>Genome sequence of the cluster root forming white lupin.</title>
        <authorList>
            <person name="Hufnagel B."/>
            <person name="Marques A."/>
            <person name="Soriano A."/>
            <person name="Marques L."/>
            <person name="Divol F."/>
            <person name="Doumas P."/>
            <person name="Sallet E."/>
            <person name="Mancinotti D."/>
            <person name="Carrere S."/>
            <person name="Marande W."/>
            <person name="Arribat S."/>
            <person name="Keller J."/>
            <person name="Huneau C."/>
            <person name="Blein T."/>
            <person name="Aime D."/>
            <person name="Laguerre M."/>
            <person name="Taylor J."/>
            <person name="Schubert V."/>
            <person name="Nelson M."/>
            <person name="Geu-Flores F."/>
            <person name="Crespi M."/>
            <person name="Gallardo-Guerrero K."/>
            <person name="Delaux P.-M."/>
            <person name="Salse J."/>
            <person name="Berges H."/>
            <person name="Guyot R."/>
            <person name="Gouzy J."/>
            <person name="Peret B."/>
        </authorList>
    </citation>
    <scope>NUCLEOTIDE SEQUENCE [LARGE SCALE GENOMIC DNA]</scope>
    <source>
        <strain evidence="8">cv. Amiga</strain>
    </source>
</reference>
<keyword evidence="5 6" id="KW-0472">Membrane</keyword>
<dbReference type="OrthoDB" id="409173at2759"/>
<keyword evidence="3 6" id="KW-0812">Transmembrane</keyword>
<evidence type="ECO:0000256" key="1">
    <source>
        <dbReference type="ARBA" id="ARBA00004141"/>
    </source>
</evidence>
<dbReference type="AlphaFoldDB" id="A0A6A4R702"/>
<dbReference type="InterPro" id="IPR001046">
    <property type="entry name" value="NRAMP_fam"/>
</dbReference>
<evidence type="ECO:0000256" key="5">
    <source>
        <dbReference type="ARBA" id="ARBA00023136"/>
    </source>
</evidence>
<dbReference type="EMBL" id="WOCE01000001">
    <property type="protein sequence ID" value="KAE9621817.1"/>
    <property type="molecule type" value="Genomic_DNA"/>
</dbReference>
<proteinExistence type="inferred from homology"/>
<dbReference type="Proteomes" id="UP000447434">
    <property type="component" value="Chromosome 1"/>
</dbReference>
<evidence type="ECO:0000256" key="3">
    <source>
        <dbReference type="ARBA" id="ARBA00022692"/>
    </source>
</evidence>
<feature type="transmembrane region" description="Helical" evidence="6">
    <location>
        <begin position="16"/>
        <end position="35"/>
    </location>
</feature>
<feature type="transmembrane region" description="Helical" evidence="6">
    <location>
        <begin position="47"/>
        <end position="71"/>
    </location>
</feature>
<comment type="caution">
    <text evidence="7">The sequence shown here is derived from an EMBL/GenBank/DDBJ whole genome shotgun (WGS) entry which is preliminary data.</text>
</comment>
<comment type="similarity">
    <text evidence="2">Belongs to the NRAMP (TC 2.A.55) family.</text>
</comment>
<dbReference type="Pfam" id="PF01566">
    <property type="entry name" value="Nramp"/>
    <property type="match status" value="1"/>
</dbReference>
<name>A0A6A4R702_LUPAL</name>
<dbReference type="PANTHER" id="PTHR11706">
    <property type="entry name" value="SOLUTE CARRIER PROTEIN FAMILY 11 MEMBER"/>
    <property type="match status" value="1"/>
</dbReference>
<evidence type="ECO:0000256" key="6">
    <source>
        <dbReference type="SAM" id="Phobius"/>
    </source>
</evidence>
<evidence type="ECO:0000313" key="7">
    <source>
        <dbReference type="EMBL" id="KAE9621817.1"/>
    </source>
</evidence>
<dbReference type="GO" id="GO:0005886">
    <property type="term" value="C:plasma membrane"/>
    <property type="evidence" value="ECO:0007669"/>
    <property type="project" value="TreeGrafter"/>
</dbReference>
<keyword evidence="8" id="KW-1185">Reference proteome</keyword>
<dbReference type="GO" id="GO:0034755">
    <property type="term" value="P:iron ion transmembrane transport"/>
    <property type="evidence" value="ECO:0007669"/>
    <property type="project" value="TreeGrafter"/>
</dbReference>
<dbReference type="PANTHER" id="PTHR11706:SF75">
    <property type="entry name" value="ETHYLENE-INSENSITIVE PROTEIN 2"/>
    <property type="match status" value="1"/>
</dbReference>
<evidence type="ECO:0000256" key="4">
    <source>
        <dbReference type="ARBA" id="ARBA00022989"/>
    </source>
</evidence>
<evidence type="ECO:0000256" key="2">
    <source>
        <dbReference type="ARBA" id="ARBA00009965"/>
    </source>
</evidence>
<dbReference type="GO" id="GO:0005384">
    <property type="term" value="F:manganese ion transmembrane transporter activity"/>
    <property type="evidence" value="ECO:0007669"/>
    <property type="project" value="TreeGrafter"/>
</dbReference>
<comment type="subcellular location">
    <subcellularLocation>
        <location evidence="1">Membrane</location>
        <topology evidence="1">Multi-pass membrane protein</topology>
    </subcellularLocation>
</comment>
<gene>
    <name evidence="7" type="ORF">Lalb_Chr01g0018791</name>
</gene>
<evidence type="ECO:0000313" key="8">
    <source>
        <dbReference type="Proteomes" id="UP000447434"/>
    </source>
</evidence>
<accession>A0A6A4R702</accession>